<dbReference type="InterPro" id="IPR005467">
    <property type="entry name" value="His_kinase_dom"/>
</dbReference>
<evidence type="ECO:0000256" key="5">
    <source>
        <dbReference type="ARBA" id="ARBA00022679"/>
    </source>
</evidence>
<feature type="transmembrane region" description="Helical" evidence="12">
    <location>
        <begin position="372"/>
        <end position="393"/>
    </location>
</feature>
<dbReference type="InterPro" id="IPR003594">
    <property type="entry name" value="HATPase_dom"/>
</dbReference>
<organism evidence="14 15">
    <name type="scientific">Paenibacillus rigui</name>
    <dbReference type="NCBI Taxonomy" id="554312"/>
    <lineage>
        <taxon>Bacteria</taxon>
        <taxon>Bacillati</taxon>
        <taxon>Bacillota</taxon>
        <taxon>Bacilli</taxon>
        <taxon>Bacillales</taxon>
        <taxon>Paenibacillaceae</taxon>
        <taxon>Paenibacillus</taxon>
    </lineage>
</organism>
<comment type="subcellular location">
    <subcellularLocation>
        <location evidence="2">Cell membrane</location>
        <topology evidence="2">Multi-pass membrane protein</topology>
    </subcellularLocation>
</comment>
<dbReference type="Gene3D" id="1.10.287.130">
    <property type="match status" value="1"/>
</dbReference>
<proteinExistence type="predicted"/>
<dbReference type="InterPro" id="IPR050351">
    <property type="entry name" value="BphY/WalK/GraS-like"/>
</dbReference>
<evidence type="ECO:0000256" key="1">
    <source>
        <dbReference type="ARBA" id="ARBA00000085"/>
    </source>
</evidence>
<feature type="transmembrane region" description="Helical" evidence="12">
    <location>
        <begin position="12"/>
        <end position="31"/>
    </location>
</feature>
<keyword evidence="7 14" id="KW-0418">Kinase</keyword>
<dbReference type="Pfam" id="PF07695">
    <property type="entry name" value="7TMR-DISM_7TM"/>
    <property type="match status" value="1"/>
</dbReference>
<evidence type="ECO:0000313" key="15">
    <source>
        <dbReference type="Proteomes" id="UP000215509"/>
    </source>
</evidence>
<dbReference type="OrthoDB" id="9809348at2"/>
<evidence type="ECO:0000256" key="9">
    <source>
        <dbReference type="ARBA" id="ARBA00023012"/>
    </source>
</evidence>
<feature type="transmembrane region" description="Helical" evidence="12">
    <location>
        <begin position="252"/>
        <end position="278"/>
    </location>
</feature>
<dbReference type="CDD" id="cd00082">
    <property type="entry name" value="HisKA"/>
    <property type="match status" value="1"/>
</dbReference>
<dbReference type="InterPro" id="IPR036890">
    <property type="entry name" value="HATPase_C_sf"/>
</dbReference>
<keyword evidence="8" id="KW-0067">ATP-binding</keyword>
<dbReference type="FunFam" id="3.30.565.10:FF:000006">
    <property type="entry name" value="Sensor histidine kinase WalK"/>
    <property type="match status" value="1"/>
</dbReference>
<dbReference type="Pfam" id="PF00512">
    <property type="entry name" value="HisKA"/>
    <property type="match status" value="1"/>
</dbReference>
<dbReference type="EMBL" id="NMQW01000050">
    <property type="protein sequence ID" value="OXM83230.1"/>
    <property type="molecule type" value="Genomic_DNA"/>
</dbReference>
<dbReference type="SMART" id="SM00388">
    <property type="entry name" value="HisKA"/>
    <property type="match status" value="1"/>
</dbReference>
<dbReference type="Gene3D" id="3.30.565.10">
    <property type="entry name" value="Histidine kinase-like ATPase, C-terminal domain"/>
    <property type="match status" value="1"/>
</dbReference>
<evidence type="ECO:0000256" key="12">
    <source>
        <dbReference type="SAM" id="Phobius"/>
    </source>
</evidence>
<dbReference type="AlphaFoldDB" id="A0A229UIM6"/>
<dbReference type="CDD" id="cd00075">
    <property type="entry name" value="HATPase"/>
    <property type="match status" value="1"/>
</dbReference>
<accession>A0A229UIM6</accession>
<dbReference type="GO" id="GO:0000155">
    <property type="term" value="F:phosphorelay sensor kinase activity"/>
    <property type="evidence" value="ECO:0007669"/>
    <property type="project" value="InterPro"/>
</dbReference>
<evidence type="ECO:0000256" key="11">
    <source>
        <dbReference type="SAM" id="Coils"/>
    </source>
</evidence>
<keyword evidence="11" id="KW-0175">Coiled coil</keyword>
<dbReference type="InterPro" id="IPR011623">
    <property type="entry name" value="7TMR_DISM_rcpt_extracell_dom1"/>
</dbReference>
<evidence type="ECO:0000256" key="3">
    <source>
        <dbReference type="ARBA" id="ARBA00012438"/>
    </source>
</evidence>
<feature type="transmembrane region" description="Helical" evidence="12">
    <location>
        <begin position="221"/>
        <end position="240"/>
    </location>
</feature>
<feature type="coiled-coil region" evidence="11">
    <location>
        <begin position="447"/>
        <end position="481"/>
    </location>
</feature>
<evidence type="ECO:0000256" key="7">
    <source>
        <dbReference type="ARBA" id="ARBA00022777"/>
    </source>
</evidence>
<sequence length="714" mass="80420">MRKKVVSISRNYLYYIWIPALIAILLLGSLVGCGIRQLPASEPSIQAEQGKLDLTGWHFKNDGNKALDGEWDFFWGQLLEPGQVKAALKEGPAPERIQLPHTWNGYEQEGTKLPGSGFATFHLQVTLPASSGVMALELPTIRTAYTLWINGQPMGGSGVVGTDRATSEPSYMPRLVYFNAVDPALDIVIQVSNFDHRTGGIWNKIWLGDADKLTSNHNRSLIIDAMLIGSLLLMGLYHLGLFVMRFKERGSLYFAIFCILAGVRAMFVGEGTMFLLFPDLPWLTGLRLEYISYYLSVPLIVMFCRGLYPQVFRLGYIRAIQGTGLAASILVILLPSNIFTYVTPAYQIFTIAVCVYCIVCFTEGVRNKRDGALFVLTGVIVYTVTILIDLLYINEYIDKGNVSAIGLFYCIFMTSFIISLKSFRAFAAVETLSRQLRELNMGLEHRIKERTAELEKSNRTLEKMNEDLGRLEKSRRHLLSNISHDLGTPMTLIQGYVEALIDKVVVDPEQQEKYLRLILTRINGLNRLITDLFQLSKLEARQIDFNMQEMTIDDFVQYYRDRYELEVRNAGLSFSLQAYLHAVPELRQSGHVIYIDIDRIDQVLTNIIYNAIKHTPAGGAIVLQILTDSSSLVMKVQDNGSGIDPDDLPYIFDRFYKKDKSRNSAEGGSGLGLAIAKEIVEFHGGRIWAESRLHQGACISFALPLRESQRRLRA</sequence>
<comment type="catalytic activity">
    <reaction evidence="1">
        <text>ATP + protein L-histidine = ADP + protein N-phospho-L-histidine.</text>
        <dbReference type="EC" id="2.7.13.3"/>
    </reaction>
</comment>
<feature type="transmembrane region" description="Helical" evidence="12">
    <location>
        <begin position="320"/>
        <end position="339"/>
    </location>
</feature>
<feature type="transmembrane region" description="Helical" evidence="12">
    <location>
        <begin position="405"/>
        <end position="427"/>
    </location>
</feature>
<dbReference type="InterPro" id="IPR008979">
    <property type="entry name" value="Galactose-bd-like_sf"/>
</dbReference>
<keyword evidence="5" id="KW-0808">Transferase</keyword>
<protein>
    <recommendedName>
        <fullName evidence="3">histidine kinase</fullName>
        <ecNumber evidence="3">2.7.13.3</ecNumber>
    </recommendedName>
</protein>
<dbReference type="Pfam" id="PF02518">
    <property type="entry name" value="HATPase_c"/>
    <property type="match status" value="1"/>
</dbReference>
<feature type="transmembrane region" description="Helical" evidence="12">
    <location>
        <begin position="345"/>
        <end position="365"/>
    </location>
</feature>
<dbReference type="SUPFAM" id="SSF55874">
    <property type="entry name" value="ATPase domain of HSP90 chaperone/DNA topoisomerase II/histidine kinase"/>
    <property type="match status" value="1"/>
</dbReference>
<dbReference type="PANTHER" id="PTHR45453:SF1">
    <property type="entry name" value="PHOSPHATE REGULON SENSOR PROTEIN PHOR"/>
    <property type="match status" value="1"/>
</dbReference>
<keyword evidence="15" id="KW-1185">Reference proteome</keyword>
<dbReference type="InterPro" id="IPR036097">
    <property type="entry name" value="HisK_dim/P_sf"/>
</dbReference>
<dbReference type="SUPFAM" id="SSF49785">
    <property type="entry name" value="Galactose-binding domain-like"/>
    <property type="match status" value="1"/>
</dbReference>
<evidence type="ECO:0000256" key="8">
    <source>
        <dbReference type="ARBA" id="ARBA00022840"/>
    </source>
</evidence>
<dbReference type="GO" id="GO:0016036">
    <property type="term" value="P:cellular response to phosphate starvation"/>
    <property type="evidence" value="ECO:0007669"/>
    <property type="project" value="TreeGrafter"/>
</dbReference>
<evidence type="ECO:0000259" key="13">
    <source>
        <dbReference type="PROSITE" id="PS50109"/>
    </source>
</evidence>
<dbReference type="PRINTS" id="PR00344">
    <property type="entry name" value="BCTRLSENSOR"/>
</dbReference>
<evidence type="ECO:0000256" key="10">
    <source>
        <dbReference type="ARBA" id="ARBA00023136"/>
    </source>
</evidence>
<dbReference type="InterPro" id="IPR003661">
    <property type="entry name" value="HisK_dim/P_dom"/>
</dbReference>
<dbReference type="Proteomes" id="UP000215509">
    <property type="component" value="Unassembled WGS sequence"/>
</dbReference>
<evidence type="ECO:0000256" key="6">
    <source>
        <dbReference type="ARBA" id="ARBA00022741"/>
    </source>
</evidence>
<keyword evidence="12" id="KW-0812">Transmembrane</keyword>
<keyword evidence="12" id="KW-1133">Transmembrane helix</keyword>
<keyword evidence="10 12" id="KW-0472">Membrane</keyword>
<dbReference type="PANTHER" id="PTHR45453">
    <property type="entry name" value="PHOSPHATE REGULON SENSOR PROTEIN PHOR"/>
    <property type="match status" value="1"/>
</dbReference>
<evidence type="ECO:0000256" key="4">
    <source>
        <dbReference type="ARBA" id="ARBA00022553"/>
    </source>
</evidence>
<dbReference type="InterPro" id="IPR004358">
    <property type="entry name" value="Sig_transdc_His_kin-like_C"/>
</dbReference>
<dbReference type="PROSITE" id="PS50109">
    <property type="entry name" value="HIS_KIN"/>
    <property type="match status" value="1"/>
</dbReference>
<evidence type="ECO:0000313" key="14">
    <source>
        <dbReference type="EMBL" id="OXM83230.1"/>
    </source>
</evidence>
<reference evidence="14 15" key="1">
    <citation type="submission" date="2017-07" db="EMBL/GenBank/DDBJ databases">
        <title>Genome sequencing and assembly of Paenibacillus rigui.</title>
        <authorList>
            <person name="Mayilraj S."/>
        </authorList>
    </citation>
    <scope>NUCLEOTIDE SEQUENCE [LARGE SCALE GENOMIC DNA]</scope>
    <source>
        <strain evidence="14 15">JCM 16352</strain>
    </source>
</reference>
<gene>
    <name evidence="14" type="ORF">CF651_27195</name>
</gene>
<dbReference type="GO" id="GO:0004721">
    <property type="term" value="F:phosphoprotein phosphatase activity"/>
    <property type="evidence" value="ECO:0007669"/>
    <property type="project" value="TreeGrafter"/>
</dbReference>
<dbReference type="Gene3D" id="2.60.120.260">
    <property type="entry name" value="Galactose-binding domain-like"/>
    <property type="match status" value="1"/>
</dbReference>
<dbReference type="GO" id="GO:0005524">
    <property type="term" value="F:ATP binding"/>
    <property type="evidence" value="ECO:0007669"/>
    <property type="project" value="UniProtKB-KW"/>
</dbReference>
<keyword evidence="4" id="KW-0597">Phosphoprotein</keyword>
<dbReference type="PROSITE" id="PS51257">
    <property type="entry name" value="PROKAR_LIPOPROTEIN"/>
    <property type="match status" value="1"/>
</dbReference>
<dbReference type="GO" id="GO:0005886">
    <property type="term" value="C:plasma membrane"/>
    <property type="evidence" value="ECO:0007669"/>
    <property type="project" value="UniProtKB-SubCell"/>
</dbReference>
<comment type="caution">
    <text evidence="14">The sequence shown here is derived from an EMBL/GenBank/DDBJ whole genome shotgun (WGS) entry which is preliminary data.</text>
</comment>
<dbReference type="SUPFAM" id="SSF47384">
    <property type="entry name" value="Homodimeric domain of signal transducing histidine kinase"/>
    <property type="match status" value="1"/>
</dbReference>
<feature type="transmembrane region" description="Helical" evidence="12">
    <location>
        <begin position="290"/>
        <end position="308"/>
    </location>
</feature>
<dbReference type="FunFam" id="1.10.287.130:FF:000001">
    <property type="entry name" value="Two-component sensor histidine kinase"/>
    <property type="match status" value="1"/>
</dbReference>
<dbReference type="SMART" id="SM00387">
    <property type="entry name" value="HATPase_c"/>
    <property type="match status" value="1"/>
</dbReference>
<dbReference type="EC" id="2.7.13.3" evidence="3"/>
<name>A0A229UIM6_9BACL</name>
<keyword evidence="6" id="KW-0547">Nucleotide-binding</keyword>
<evidence type="ECO:0000256" key="2">
    <source>
        <dbReference type="ARBA" id="ARBA00004651"/>
    </source>
</evidence>
<keyword evidence="9" id="KW-0902">Two-component regulatory system</keyword>
<feature type="domain" description="Histidine kinase" evidence="13">
    <location>
        <begin position="481"/>
        <end position="707"/>
    </location>
</feature>